<dbReference type="Proteomes" id="UP000001096">
    <property type="component" value="Unassembled WGS sequence"/>
</dbReference>
<evidence type="ECO:0000313" key="3">
    <source>
        <dbReference type="Proteomes" id="UP000001096"/>
    </source>
</evidence>
<comment type="caution">
    <text evidence="2">The sequence shown here is derived from an EMBL/GenBank/DDBJ whole genome shotgun (WGS) entry which is preliminary data.</text>
</comment>
<organism evidence="2 3">
    <name type="scientific">Afipia broomeae ATCC 49717</name>
    <dbReference type="NCBI Taxonomy" id="883078"/>
    <lineage>
        <taxon>Bacteria</taxon>
        <taxon>Pseudomonadati</taxon>
        <taxon>Pseudomonadota</taxon>
        <taxon>Alphaproteobacteria</taxon>
        <taxon>Hyphomicrobiales</taxon>
        <taxon>Nitrobacteraceae</taxon>
        <taxon>Afipia</taxon>
    </lineage>
</organism>
<dbReference type="AlphaFoldDB" id="K8PN44"/>
<feature type="signal peptide" evidence="1">
    <location>
        <begin position="1"/>
        <end position="21"/>
    </location>
</feature>
<dbReference type="PATRIC" id="fig|883078.3.peg.1752"/>
<sequence>MAGVLLLGIVLGGCASTIADAPLVGLPANTPARPATPAEYLPVHDVPAPRQETVLDQAQQDKLEKDLLAARDRQTAGAKAAQRRSN</sequence>
<proteinExistence type="predicted"/>
<keyword evidence="3" id="KW-1185">Reference proteome</keyword>
<reference evidence="2 3" key="1">
    <citation type="submission" date="2012-04" db="EMBL/GenBank/DDBJ databases">
        <title>The Genome Sequence of Afipia broomeae ATCC 49717.</title>
        <authorList>
            <consortium name="The Broad Institute Genome Sequencing Platform"/>
            <person name="Earl A."/>
            <person name="Ward D."/>
            <person name="Feldgarden M."/>
            <person name="Gevers D."/>
            <person name="Huys G."/>
            <person name="Walker B."/>
            <person name="Young S.K."/>
            <person name="Zeng Q."/>
            <person name="Gargeya S."/>
            <person name="Fitzgerald M."/>
            <person name="Haas B."/>
            <person name="Abouelleil A."/>
            <person name="Alvarado L."/>
            <person name="Arachchi H.M."/>
            <person name="Berlin A."/>
            <person name="Chapman S.B."/>
            <person name="Goldberg J."/>
            <person name="Griggs A."/>
            <person name="Gujja S."/>
            <person name="Hansen M."/>
            <person name="Howarth C."/>
            <person name="Imamovic A."/>
            <person name="Larimer J."/>
            <person name="McCowen C."/>
            <person name="Montmayeur A."/>
            <person name="Murphy C."/>
            <person name="Neiman D."/>
            <person name="Pearson M."/>
            <person name="Priest M."/>
            <person name="Roberts A."/>
            <person name="Saif S."/>
            <person name="Shea T."/>
            <person name="Sisk P."/>
            <person name="Sykes S."/>
            <person name="Wortman J."/>
            <person name="Nusbaum C."/>
            <person name="Birren B."/>
        </authorList>
    </citation>
    <scope>NUCLEOTIDE SEQUENCE [LARGE SCALE GENOMIC DNA]</scope>
    <source>
        <strain evidence="2 3">ATCC 49717</strain>
    </source>
</reference>
<dbReference type="HOGENOM" id="CLU_169681_1_0_5"/>
<accession>K8PN44</accession>
<gene>
    <name evidence="2" type="ORF">HMPREF9695_01709</name>
</gene>
<keyword evidence="1" id="KW-0732">Signal</keyword>
<evidence type="ECO:0000256" key="1">
    <source>
        <dbReference type="SAM" id="SignalP"/>
    </source>
</evidence>
<name>K8PN44_9BRAD</name>
<dbReference type="eggNOG" id="ENOG50313JS">
    <property type="taxonomic scope" value="Bacteria"/>
</dbReference>
<protein>
    <submittedName>
        <fullName evidence="2">Uncharacterized protein</fullName>
    </submittedName>
</protein>
<evidence type="ECO:0000313" key="2">
    <source>
        <dbReference type="EMBL" id="EKS39748.1"/>
    </source>
</evidence>
<feature type="chain" id="PRO_5003922125" evidence="1">
    <location>
        <begin position="22"/>
        <end position="86"/>
    </location>
</feature>
<dbReference type="EMBL" id="AGWX01000002">
    <property type="protein sequence ID" value="EKS39748.1"/>
    <property type="molecule type" value="Genomic_DNA"/>
</dbReference>